<evidence type="ECO:0000256" key="2">
    <source>
        <dbReference type="ARBA" id="ARBA00023136"/>
    </source>
</evidence>
<dbReference type="PANTHER" id="PTHR11640:SF164">
    <property type="entry name" value="MAM DOMAIN-CONTAINING GLYCOSYLPHOSPHATIDYLINOSITOL ANCHOR PROTEIN 1"/>
    <property type="match status" value="1"/>
</dbReference>
<keyword evidence="5" id="KW-0393">Immunoglobulin domain</keyword>
<proteinExistence type="predicted"/>
<keyword evidence="2 6" id="KW-0472">Membrane</keyword>
<dbReference type="PANTHER" id="PTHR11640">
    <property type="entry name" value="NEPHRIN"/>
    <property type="match status" value="1"/>
</dbReference>
<dbReference type="GO" id="GO:0005886">
    <property type="term" value="C:plasma membrane"/>
    <property type="evidence" value="ECO:0007669"/>
    <property type="project" value="TreeGrafter"/>
</dbReference>
<evidence type="ECO:0000256" key="3">
    <source>
        <dbReference type="ARBA" id="ARBA00023157"/>
    </source>
</evidence>
<dbReference type="InterPro" id="IPR051275">
    <property type="entry name" value="Cell_adhesion_signaling"/>
</dbReference>
<dbReference type="GO" id="GO:0050839">
    <property type="term" value="F:cell adhesion molecule binding"/>
    <property type="evidence" value="ECO:0007669"/>
    <property type="project" value="TreeGrafter"/>
</dbReference>
<evidence type="ECO:0000313" key="7">
    <source>
        <dbReference type="EMBL" id="VDD79268.1"/>
    </source>
</evidence>
<keyword evidence="4" id="KW-0325">Glycoprotein</keyword>
<dbReference type="EMBL" id="UXSR01005188">
    <property type="protein sequence ID" value="VDD79268.1"/>
    <property type="molecule type" value="Genomic_DNA"/>
</dbReference>
<dbReference type="Proteomes" id="UP000267029">
    <property type="component" value="Unassembled WGS sequence"/>
</dbReference>
<accession>A0A0R3UE77</accession>
<organism evidence="7 8">
    <name type="scientific">Mesocestoides corti</name>
    <name type="common">Flatworm</name>
    <dbReference type="NCBI Taxonomy" id="53468"/>
    <lineage>
        <taxon>Eukaryota</taxon>
        <taxon>Metazoa</taxon>
        <taxon>Spiralia</taxon>
        <taxon>Lophotrochozoa</taxon>
        <taxon>Platyhelminthes</taxon>
        <taxon>Cestoda</taxon>
        <taxon>Eucestoda</taxon>
        <taxon>Cyclophyllidea</taxon>
        <taxon>Mesocestoididae</taxon>
        <taxon>Mesocestoides</taxon>
    </lineage>
</organism>
<evidence type="ECO:0000256" key="5">
    <source>
        <dbReference type="ARBA" id="ARBA00023319"/>
    </source>
</evidence>
<sequence length="1761" mass="197791">MPFKLERVFRIREGSHWLQYFYFHKIRGRGKPKYAGNVTATCYATYEDERHKMPDWIKDPNDQMENFELDHVASSTRNLLFLHGVEGNLWFESDTPQIQEHPVPLGTTIRCTGAKGYPPPKYVWSMADPSQSSSPDVFSYMDLAYSPGVFRDSPEALPASTFQENLLQLPSDPRYRGMSFLFRCQAFNEVSRRVYRVERLIFLSICLCDTRFVSLDLSLIYSPQMVAGHALLDNRDLDNSLDFYGQRYVHVLRQIILGLSQGPKYVRISTNPTCILNSTLKTAPLYASPMPLTHSLSRFQLANGLISASVRPKPVYQSGVDACPRKVPVNLTAVLRSVEQNISIQNPYFLNLRRLHAIVLPLDRWDQGDVVEFMQRMRKNYVSVIGVYFENPTGWAQGSPEYKVQLSSSKTFSEGCSTQTETDPATFIERLPLFDAICKVARAADVQERWIEGITFLSHIQKYIFVGENITLYSVVRLNPFDTEEYQLSACLMEHSATTGLNRHQDTQQKLEALCEEQLGFSSASKPGEVCLTIAQPLTLKASHDGVTAIVYQKGVNKTLAVSRYVRYNIKLQKPDFKKPYLSVKYLAEKAQDSAEFECIIEVTNLAFQIDLIYRSRRNGSFVVVARTTAIKAGFVYGDVNRKVSARLVWPAVPAEAEDADIYCLLSNPPIVEKVLDSLPPHSSDPVRLTFITSCPMRPTIKRIVSSPFTGDSETPRLGARMSFVCEAVTGGETNHPLQMALADRTEQFVICSRTGMGNVNTTVPCTFATWNEGGCGKFALDAKTTHPKALFAQCSISQVPNKKITLRRIEYTMPMVTIDQFDAFLFCETLPPWQVDEDLRLLSDPLDNLFAVDPTVTSINIGYYKWVCDVIAYPPPTSYDWRIKDAQPWNFDLGLRKIPVEKSNFNSTRTNIEAVSARGFFPKKFIPPNTTSPYFFTLSRDVPSFWQVGAWGTATLECTATNKEGKTTVREGFVNYATGNSTGRWLPQGALHPTIGRGNLGEPWIAECPIIGMAGASRVINLYILGKVEFLQEQYTTHSACYVCRFYLFDGYNEVEVQPEFLVFHPSDPPIFAYKLVSGVWAFAGQHVQPPTLFKGDRVETRCLVWHNHDTVISNLESPFLARSDPMHSQISKIPSDKLRSRKFVLVNNLQYHLLEHAFIADASHDLMKYLGCYLNIQPTNKSNVVEKFGPLRVCSPPSSLKIYPALRSELKADDFLNCSDDHAVFSKSTLSWKYKLGPLPRPRGSNATDNFKQTVMSSTLVMSTLPSPGFYVFTCRAISVCNEKELVSEVDVQFLVLPKDGATWFTAVNLSPRIVLIPQSVSVECPSVLTPGSGLTAKNLTWFRFSRQAELTSPGNDPSASVLSYHDLINGTIITNHPNFLSYKEKKGEETFFSMDIKPTSYNDFGYYGCTLGAFHLGIGINEFNFDQVSPYPVCLVVNTTSPKIKLVSPSSDKCYRVGDVLEVTCEVMAYQGFCVEDDKPLGTRLLSSMATLSITFENNEIVRVLNVSSSIIVGENPPRIMLTFTPVLLTISPEHDGARLTCTAKPNLNTQKYNFSTDWDNLQPKLFRYATAKLCALYPPSNVIINPPQLNQVDVREVAVLNSGQWITCHANGNPSPIITIDAFPIVADNLTNVITQEVSDLNDWRDTMRPQPNWATEPLLNDTGVMMLVTKEHGAPEGLAYLGLCKAVNEINGNKAIVHKAFVFHLRDSSIDIVEDASLYQFAAVTFLVAIITFILVTFVREFLILHRRRIRTKAIQ</sequence>
<evidence type="ECO:0000256" key="6">
    <source>
        <dbReference type="SAM" id="Phobius"/>
    </source>
</evidence>
<feature type="transmembrane region" description="Helical" evidence="6">
    <location>
        <begin position="1723"/>
        <end position="1748"/>
    </location>
</feature>
<keyword evidence="6" id="KW-1133">Transmembrane helix</keyword>
<gene>
    <name evidence="7" type="ORF">MCOS_LOCUS5271</name>
</gene>
<evidence type="ECO:0000313" key="8">
    <source>
        <dbReference type="Proteomes" id="UP000267029"/>
    </source>
</evidence>
<protein>
    <recommendedName>
        <fullName evidence="9">Ig-like domain-containing protein</fullName>
    </recommendedName>
</protein>
<name>A0A0R3UE77_MESCO</name>
<evidence type="ECO:0000256" key="1">
    <source>
        <dbReference type="ARBA" id="ARBA00004479"/>
    </source>
</evidence>
<reference evidence="7 8" key="1">
    <citation type="submission" date="2018-10" db="EMBL/GenBank/DDBJ databases">
        <authorList>
            <consortium name="Pathogen Informatics"/>
        </authorList>
    </citation>
    <scope>NUCLEOTIDE SEQUENCE [LARGE SCALE GENOMIC DNA]</scope>
</reference>
<comment type="subcellular location">
    <subcellularLocation>
        <location evidence="1">Membrane</location>
        <topology evidence="1">Single-pass type I membrane protein</topology>
    </subcellularLocation>
</comment>
<dbReference type="GO" id="GO:0098609">
    <property type="term" value="P:cell-cell adhesion"/>
    <property type="evidence" value="ECO:0007669"/>
    <property type="project" value="TreeGrafter"/>
</dbReference>
<dbReference type="OrthoDB" id="6269336at2759"/>
<keyword evidence="8" id="KW-1185">Reference proteome</keyword>
<dbReference type="GO" id="GO:0005911">
    <property type="term" value="C:cell-cell junction"/>
    <property type="evidence" value="ECO:0007669"/>
    <property type="project" value="TreeGrafter"/>
</dbReference>
<evidence type="ECO:0000256" key="4">
    <source>
        <dbReference type="ARBA" id="ARBA00023180"/>
    </source>
</evidence>
<keyword evidence="3" id="KW-1015">Disulfide bond</keyword>
<evidence type="ECO:0008006" key="9">
    <source>
        <dbReference type="Google" id="ProtNLM"/>
    </source>
</evidence>
<keyword evidence="6" id="KW-0812">Transmembrane</keyword>